<dbReference type="NCBIfam" id="NF003816">
    <property type="entry name" value="PRK05406.1-5"/>
    <property type="match status" value="1"/>
</dbReference>
<dbReference type="PANTHER" id="PTHR30292:SF0">
    <property type="entry name" value="5-OXOPROLINASE SUBUNIT A"/>
    <property type="match status" value="1"/>
</dbReference>
<evidence type="ECO:0000313" key="1">
    <source>
        <dbReference type="EMBL" id="NLW34181.1"/>
    </source>
</evidence>
<proteinExistence type="predicted"/>
<dbReference type="CDD" id="cd10787">
    <property type="entry name" value="LamB_YcsF_like"/>
    <property type="match status" value="1"/>
</dbReference>
<dbReference type="InterPro" id="IPR011330">
    <property type="entry name" value="Glyco_hydro/deAcase_b/a-brl"/>
</dbReference>
<reference evidence="1" key="2">
    <citation type="submission" date="2020-01" db="EMBL/GenBank/DDBJ databases">
        <authorList>
            <person name="Campanaro S."/>
        </authorList>
    </citation>
    <scope>NUCLEOTIDE SEQUENCE</scope>
    <source>
        <strain evidence="1">AS06rmzACSIP_7</strain>
    </source>
</reference>
<reference evidence="1" key="1">
    <citation type="journal article" date="2020" name="Biotechnol. Biofuels">
        <title>New insights from the biogas microbiome by comprehensive genome-resolved metagenomics of nearly 1600 species originating from multiple anaerobic digesters.</title>
        <authorList>
            <person name="Campanaro S."/>
            <person name="Treu L."/>
            <person name="Rodriguez-R L.M."/>
            <person name="Kovalovszki A."/>
            <person name="Ziels R.M."/>
            <person name="Maus I."/>
            <person name="Zhu X."/>
            <person name="Kougias P.G."/>
            <person name="Basile A."/>
            <person name="Luo G."/>
            <person name="Schluter A."/>
            <person name="Konstantinidis K.T."/>
            <person name="Angelidaki I."/>
        </authorList>
    </citation>
    <scope>NUCLEOTIDE SEQUENCE</scope>
    <source>
        <strain evidence="1">AS06rmzACSIP_7</strain>
    </source>
</reference>
<dbReference type="EMBL" id="JAAYEE010000028">
    <property type="protein sequence ID" value="NLW34181.1"/>
    <property type="molecule type" value="Genomic_DNA"/>
</dbReference>
<sequence length="259" mass="28745">MRFRVDINCDMGESFGAYRLGADEEVIEHITSSNIACGFHASDPDVMAKTVQLCKEHGVMVGAHPGYPDLLGLGRRFMDLNEKEIVNAVIYQVGALKGFLDLYGVSLQHVKAHGALYNYLVAREHLCITIASVVRRAFGDVIFLVLGTKNTVKLKTACKQEGIRLALEAFPDRNYTDEGELLPRKHERAVVKDPEAIAKRAVSMVKDRGLESINGKWIELSVDTLCIHGDNPTGREAARIIRDYVFTEGIKVQPLHTIV</sequence>
<dbReference type="AlphaFoldDB" id="A0A971M2Y5"/>
<name>A0A971M2Y5_9BACT</name>
<dbReference type="PANTHER" id="PTHR30292">
    <property type="entry name" value="UNCHARACTERIZED PROTEIN YBGL-RELATED"/>
    <property type="match status" value="1"/>
</dbReference>
<dbReference type="Proteomes" id="UP000777265">
    <property type="component" value="Unassembled WGS sequence"/>
</dbReference>
<dbReference type="Gene3D" id="3.20.20.370">
    <property type="entry name" value="Glycoside hydrolase/deacetylase"/>
    <property type="match status" value="1"/>
</dbReference>
<evidence type="ECO:0000313" key="2">
    <source>
        <dbReference type="Proteomes" id="UP000777265"/>
    </source>
</evidence>
<protein>
    <submittedName>
        <fullName evidence="1">LamB/YcsF family protein</fullName>
    </submittedName>
</protein>
<dbReference type="Pfam" id="PF03746">
    <property type="entry name" value="LamB_YcsF"/>
    <property type="match status" value="1"/>
</dbReference>
<gene>
    <name evidence="1" type="ORF">GXY80_01680</name>
</gene>
<accession>A0A971M2Y5</accession>
<organism evidence="1 2">
    <name type="scientific">Syntrophorhabdus aromaticivorans</name>
    <dbReference type="NCBI Taxonomy" id="328301"/>
    <lineage>
        <taxon>Bacteria</taxon>
        <taxon>Pseudomonadati</taxon>
        <taxon>Thermodesulfobacteriota</taxon>
        <taxon>Syntrophorhabdia</taxon>
        <taxon>Syntrophorhabdales</taxon>
        <taxon>Syntrophorhabdaceae</taxon>
        <taxon>Syntrophorhabdus</taxon>
    </lineage>
</organism>
<dbReference type="GO" id="GO:0005975">
    <property type="term" value="P:carbohydrate metabolic process"/>
    <property type="evidence" value="ECO:0007669"/>
    <property type="project" value="InterPro"/>
</dbReference>
<dbReference type="InterPro" id="IPR005501">
    <property type="entry name" value="LamB/YcsF/PxpA-like"/>
</dbReference>
<dbReference type="SUPFAM" id="SSF88713">
    <property type="entry name" value="Glycoside hydrolase/deacetylase"/>
    <property type="match status" value="1"/>
</dbReference>
<dbReference type="NCBIfam" id="NF003814">
    <property type="entry name" value="PRK05406.1-3"/>
    <property type="match status" value="1"/>
</dbReference>
<comment type="caution">
    <text evidence="1">The sequence shown here is derived from an EMBL/GenBank/DDBJ whole genome shotgun (WGS) entry which is preliminary data.</text>
</comment>